<gene>
    <name evidence="2" type="ORF">ACFSCT_01530</name>
</gene>
<evidence type="ECO:0000259" key="1">
    <source>
        <dbReference type="PROSITE" id="PS50987"/>
    </source>
</evidence>
<reference evidence="3" key="1">
    <citation type="journal article" date="2019" name="Int. J. Syst. Evol. Microbiol.">
        <title>The Global Catalogue of Microorganisms (GCM) 10K type strain sequencing project: providing services to taxonomists for standard genome sequencing and annotation.</title>
        <authorList>
            <consortium name="The Broad Institute Genomics Platform"/>
            <consortium name="The Broad Institute Genome Sequencing Center for Infectious Disease"/>
            <person name="Wu L."/>
            <person name="Ma J."/>
        </authorList>
    </citation>
    <scope>NUCLEOTIDE SEQUENCE [LARGE SCALE GENOMIC DNA]</scope>
    <source>
        <strain evidence="3">CCUG 56029</strain>
    </source>
</reference>
<evidence type="ECO:0000313" key="2">
    <source>
        <dbReference type="EMBL" id="MFD1880393.1"/>
    </source>
</evidence>
<dbReference type="CDD" id="cd00090">
    <property type="entry name" value="HTH_ARSR"/>
    <property type="match status" value="1"/>
</dbReference>
<dbReference type="NCBIfam" id="NF033788">
    <property type="entry name" value="HTH_metalloreg"/>
    <property type="match status" value="1"/>
</dbReference>
<dbReference type="EMBL" id="JBHUEN010000005">
    <property type="protein sequence ID" value="MFD1880393.1"/>
    <property type="molecule type" value="Genomic_DNA"/>
</dbReference>
<dbReference type="InterPro" id="IPR052543">
    <property type="entry name" value="HTH_Metal-responsive_Reg"/>
</dbReference>
<feature type="domain" description="HTH arsR-type" evidence="1">
    <location>
        <begin position="1"/>
        <end position="94"/>
    </location>
</feature>
<proteinExistence type="predicted"/>
<dbReference type="InterPro" id="IPR036388">
    <property type="entry name" value="WH-like_DNA-bd_sf"/>
</dbReference>
<name>A0ABW4R2N1_9RHOB</name>
<keyword evidence="3" id="KW-1185">Reference proteome</keyword>
<dbReference type="PANTHER" id="PTHR39168:SF1">
    <property type="entry name" value="TRANSCRIPTIONAL REGULATORY PROTEIN"/>
    <property type="match status" value="1"/>
</dbReference>
<dbReference type="PROSITE" id="PS50987">
    <property type="entry name" value="HTH_ARSR_2"/>
    <property type="match status" value="1"/>
</dbReference>
<dbReference type="Gene3D" id="1.10.10.10">
    <property type="entry name" value="Winged helix-like DNA-binding domain superfamily/Winged helix DNA-binding domain"/>
    <property type="match status" value="1"/>
</dbReference>
<dbReference type="Pfam" id="PF12840">
    <property type="entry name" value="HTH_20"/>
    <property type="match status" value="1"/>
</dbReference>
<dbReference type="InterPro" id="IPR036390">
    <property type="entry name" value="WH_DNA-bd_sf"/>
</dbReference>
<dbReference type="InterPro" id="IPR011991">
    <property type="entry name" value="ArsR-like_HTH"/>
</dbReference>
<dbReference type="InterPro" id="IPR001845">
    <property type="entry name" value="HTH_ArsR_DNA-bd_dom"/>
</dbReference>
<dbReference type="SMART" id="SM00418">
    <property type="entry name" value="HTH_ARSR"/>
    <property type="match status" value="1"/>
</dbReference>
<dbReference type="SUPFAM" id="SSF46785">
    <property type="entry name" value="Winged helix' DNA-binding domain"/>
    <property type="match status" value="1"/>
</dbReference>
<evidence type="ECO:0000313" key="3">
    <source>
        <dbReference type="Proteomes" id="UP001597213"/>
    </source>
</evidence>
<protein>
    <submittedName>
        <fullName evidence="2">ArsR/SmtB family transcription factor</fullName>
    </submittedName>
</protein>
<dbReference type="RefSeq" id="WP_379139544.1">
    <property type="nucleotide sequence ID" value="NZ_JBHUEN010000005.1"/>
</dbReference>
<dbReference type="PANTHER" id="PTHR39168">
    <property type="entry name" value="TRANSCRIPTIONAL REGULATOR-RELATED"/>
    <property type="match status" value="1"/>
</dbReference>
<dbReference type="Proteomes" id="UP001597213">
    <property type="component" value="Unassembled WGS sequence"/>
</dbReference>
<organism evidence="2 3">
    <name type="scientific">Paracoccus pacificus</name>
    <dbReference type="NCBI Taxonomy" id="1463598"/>
    <lineage>
        <taxon>Bacteria</taxon>
        <taxon>Pseudomonadati</taxon>
        <taxon>Pseudomonadota</taxon>
        <taxon>Alphaproteobacteria</taxon>
        <taxon>Rhodobacterales</taxon>
        <taxon>Paracoccaceae</taxon>
        <taxon>Paracoccus</taxon>
    </lineage>
</organism>
<comment type="caution">
    <text evidence="2">The sequence shown here is derived from an EMBL/GenBank/DDBJ whole genome shotgun (WGS) entry which is preliminary data.</text>
</comment>
<sequence>MDGSPDITRIAALIGDPARANMLTALMSGRALTASELAQVAGITAQTASSHLARLADGGLIRQRKQGRHRYHALASTTVAELLETLMGIAAEAGHLRTRPGPRDPELRRARVCYDHLAGEMGTRMFESLLASGHLRRDGDAIRLTETGAELMRQLGIDPAPPRQSRSQACLECLDWSERRSHLAGRIGRALLARMIEKGWARREAGSRVVRFSAGGEAAFQALFGI</sequence>
<accession>A0ABW4R2N1</accession>
<dbReference type="PRINTS" id="PR00778">
    <property type="entry name" value="HTHARSR"/>
</dbReference>